<feature type="transmembrane region" description="Helical" evidence="2">
    <location>
        <begin position="431"/>
        <end position="450"/>
    </location>
</feature>
<evidence type="ECO:0000256" key="1">
    <source>
        <dbReference type="SAM" id="MobiDB-lite"/>
    </source>
</evidence>
<organism evidence="5 6">
    <name type="scientific">Sneathiella litorea</name>
    <dbReference type="NCBI Taxonomy" id="2606216"/>
    <lineage>
        <taxon>Bacteria</taxon>
        <taxon>Pseudomonadati</taxon>
        <taxon>Pseudomonadota</taxon>
        <taxon>Alphaproteobacteria</taxon>
        <taxon>Sneathiellales</taxon>
        <taxon>Sneathiellaceae</taxon>
        <taxon>Sneathiella</taxon>
    </lineage>
</organism>
<feature type="compositionally biased region" description="Gly residues" evidence="1">
    <location>
        <begin position="665"/>
        <end position="683"/>
    </location>
</feature>
<keyword evidence="2" id="KW-0472">Membrane</keyword>
<dbReference type="Proteomes" id="UP000476030">
    <property type="component" value="Unassembled WGS sequence"/>
</dbReference>
<keyword evidence="6" id="KW-1185">Reference proteome</keyword>
<dbReference type="EMBL" id="WTUW01000002">
    <property type="protein sequence ID" value="MZR31695.1"/>
    <property type="molecule type" value="Genomic_DNA"/>
</dbReference>
<comment type="caution">
    <text evidence="5">The sequence shown here is derived from an EMBL/GenBank/DDBJ whole genome shotgun (WGS) entry which is preliminary data.</text>
</comment>
<dbReference type="InterPro" id="IPR018702">
    <property type="entry name" value="DUF2207"/>
</dbReference>
<feature type="domain" description="Predicted membrane protein YciQ-like C-terminal" evidence="4">
    <location>
        <begin position="317"/>
        <end position="605"/>
    </location>
</feature>
<evidence type="ECO:0000259" key="4">
    <source>
        <dbReference type="Pfam" id="PF20990"/>
    </source>
</evidence>
<feature type="region of interest" description="Disordered" evidence="1">
    <location>
        <begin position="655"/>
        <end position="683"/>
    </location>
</feature>
<evidence type="ECO:0000313" key="6">
    <source>
        <dbReference type="Proteomes" id="UP000476030"/>
    </source>
</evidence>
<dbReference type="AlphaFoldDB" id="A0A6L8W9C6"/>
<keyword evidence="2" id="KW-1133">Transmembrane helix</keyword>
<evidence type="ECO:0000259" key="3">
    <source>
        <dbReference type="Pfam" id="PF09972"/>
    </source>
</evidence>
<dbReference type="InterPro" id="IPR048389">
    <property type="entry name" value="YciQ-like_C"/>
</dbReference>
<sequence>MSLVLSRPSFLNWPKMKKQLASRSMSSSTNQCALEPVSFPVQKPSLRLFVLYGVFLLFGLIFPSSPYAKELIKEFRSDLWIQGDASLMVREKITVISEGNQIRRGIFRDFPTDYKDTQGNQYRVGFEVEKVTRNGQLEPFHTERHSNGVRVYIGDKDVLITNGEHRYTITYRTTRQIGFFDGLDELYWNVTGNGWVFDIEKASARIHLPDGANIRNYTAYTGYQGEKGKAFETRENVDGVEFFTTKPLRPNEGLTIAVSWPSGFVAKPSDAEKLGYLLADNRILFVGIVGLLVLIVYYLLVWWRVGRDPTAGTIIPFFEPPDGYSPAAMRYIRNMGFDNKVFSAAILSMAVKGYLTIEEDGSRSYVLKRTGKKAPLFMGERAIANRFFKFEDDELELKQKNRVIIQSARRSLKEWLRTEYEKTYFNNNRQYFLPGAGLSLVVIILMIVWAKDPGTAAFISIWLAGWTAGVYFILRRGYRAFLEFWNGRNPLSGIGAIILFAMALPFLGGEAAGLMFLVEATSPAAAVLFLLIQVVNLCFYHLLKAPTLLGRKMLDRFAGFADFLSVAEKDRMNFFNPPERTPELFERFLPYAIALDVENAWAEQFSNSFANAQEAPSQGPAYCPSWYRGQHFNPTNLAGFSSSLGQGFTSAISSAATAPGSSRGSSGGGSSGGGGGGGGGGGW</sequence>
<gene>
    <name evidence="5" type="ORF">GQE98_13720</name>
</gene>
<evidence type="ECO:0000256" key="2">
    <source>
        <dbReference type="SAM" id="Phobius"/>
    </source>
</evidence>
<feature type="transmembrane region" description="Helical" evidence="2">
    <location>
        <begin position="456"/>
        <end position="474"/>
    </location>
</feature>
<reference evidence="5 6" key="1">
    <citation type="submission" date="2019-12" db="EMBL/GenBank/DDBJ databases">
        <title>Snethiella sp. nov. sp. isolated from sea sand.</title>
        <authorList>
            <person name="Kim J."/>
            <person name="Jeong S.E."/>
            <person name="Jung H.S."/>
            <person name="Jeon C.O."/>
        </authorList>
    </citation>
    <scope>NUCLEOTIDE SEQUENCE [LARGE SCALE GENOMIC DNA]</scope>
    <source>
        <strain evidence="5 6">DP05</strain>
    </source>
</reference>
<feature type="transmembrane region" description="Helical" evidence="2">
    <location>
        <begin position="49"/>
        <end position="68"/>
    </location>
</feature>
<feature type="transmembrane region" description="Helical" evidence="2">
    <location>
        <begin position="524"/>
        <end position="543"/>
    </location>
</feature>
<proteinExistence type="predicted"/>
<keyword evidence="2" id="KW-0812">Transmembrane</keyword>
<protein>
    <submittedName>
        <fullName evidence="5">DUF2207 domain-containing protein</fullName>
    </submittedName>
</protein>
<name>A0A6L8W9C6_9PROT</name>
<feature type="domain" description="DUF2207" evidence="3">
    <location>
        <begin position="72"/>
        <end position="260"/>
    </location>
</feature>
<feature type="transmembrane region" description="Helical" evidence="2">
    <location>
        <begin position="494"/>
        <end position="518"/>
    </location>
</feature>
<evidence type="ECO:0000313" key="5">
    <source>
        <dbReference type="EMBL" id="MZR31695.1"/>
    </source>
</evidence>
<dbReference type="Pfam" id="PF09972">
    <property type="entry name" value="DUF2207"/>
    <property type="match status" value="1"/>
</dbReference>
<feature type="transmembrane region" description="Helical" evidence="2">
    <location>
        <begin position="283"/>
        <end position="303"/>
    </location>
</feature>
<accession>A0A6L8W9C6</accession>
<dbReference type="Pfam" id="PF20990">
    <property type="entry name" value="DUF2207_C"/>
    <property type="match status" value="1"/>
</dbReference>